<dbReference type="PANTHER" id="PTHR42709">
    <property type="entry name" value="ALKALINE PHOSPHATASE LIKE PROTEIN"/>
    <property type="match status" value="1"/>
</dbReference>
<keyword evidence="1" id="KW-0812">Transmembrane</keyword>
<keyword evidence="1" id="KW-1133">Transmembrane helix</keyword>
<dbReference type="GO" id="GO:0005886">
    <property type="term" value="C:plasma membrane"/>
    <property type="evidence" value="ECO:0007669"/>
    <property type="project" value="TreeGrafter"/>
</dbReference>
<dbReference type="Pfam" id="PF09335">
    <property type="entry name" value="VTT_dom"/>
    <property type="match status" value="1"/>
</dbReference>
<dbReference type="PANTHER" id="PTHR42709:SF11">
    <property type="entry name" value="DEDA FAMILY PROTEIN"/>
    <property type="match status" value="1"/>
</dbReference>
<comment type="caution">
    <text evidence="3">The sequence shown here is derived from an EMBL/GenBank/DDBJ whole genome shotgun (WGS) entry which is preliminary data.</text>
</comment>
<evidence type="ECO:0000259" key="2">
    <source>
        <dbReference type="Pfam" id="PF09335"/>
    </source>
</evidence>
<gene>
    <name evidence="3" type="ORF">G4V63_03815</name>
</gene>
<proteinExistence type="predicted"/>
<evidence type="ECO:0000256" key="1">
    <source>
        <dbReference type="SAM" id="Phobius"/>
    </source>
</evidence>
<keyword evidence="1" id="KW-0472">Membrane</keyword>
<dbReference type="EMBL" id="JAAMRR010000196">
    <property type="protein sequence ID" value="NGX94380.1"/>
    <property type="molecule type" value="Genomic_DNA"/>
</dbReference>
<sequence>MLKRMYDWCIAAADKPYALWLMGAVSFAESSFFPIPPDVMLIPMSLARPQKAWLYALVCTVTSVAGGVVGYAIGALLYDSVGQWLINLYGYGDKVEAFRASYAEYGAWIILLKGLTPIPYKLVTITSGFANYNLLLFIVFSVIARGGRFFIVAIVLNRYGTWIREAIEKRLGLWVAILAGGLVLGFVVAFRLF</sequence>
<dbReference type="InterPro" id="IPR051311">
    <property type="entry name" value="DedA_domain"/>
</dbReference>
<dbReference type="Proteomes" id="UP000480266">
    <property type="component" value="Unassembled WGS sequence"/>
</dbReference>
<dbReference type="AlphaFoldDB" id="A0A7C9RDW1"/>
<keyword evidence="4" id="KW-1185">Reference proteome</keyword>
<evidence type="ECO:0000313" key="4">
    <source>
        <dbReference type="Proteomes" id="UP000480266"/>
    </source>
</evidence>
<feature type="transmembrane region" description="Helical" evidence="1">
    <location>
        <begin position="171"/>
        <end position="192"/>
    </location>
</feature>
<feature type="domain" description="VTT" evidence="2">
    <location>
        <begin position="36"/>
        <end position="155"/>
    </location>
</feature>
<name>A0A7C9RDW1_9BRAD</name>
<reference evidence="3" key="1">
    <citation type="submission" date="2020-02" db="EMBL/GenBank/DDBJ databases">
        <title>Draft genome sequence of Candidatus Afipia apatlaquensis IBT-C3, a potential strain for decolorization of textile dyes.</title>
        <authorList>
            <person name="Sanchez-Reyes A."/>
            <person name="Breton-Deval L."/>
            <person name="Mangelson H."/>
            <person name="Sanchez-Flores A."/>
        </authorList>
    </citation>
    <scope>NUCLEOTIDE SEQUENCE [LARGE SCALE GENOMIC DNA]</scope>
    <source>
        <strain evidence="3">IBT-C3</strain>
    </source>
</reference>
<accession>A0A7C9RDW1</accession>
<feature type="transmembrane region" description="Helical" evidence="1">
    <location>
        <begin position="52"/>
        <end position="78"/>
    </location>
</feature>
<dbReference type="InterPro" id="IPR032816">
    <property type="entry name" value="VTT_dom"/>
</dbReference>
<protein>
    <submittedName>
        <fullName evidence="3">DedA family protein</fullName>
    </submittedName>
</protein>
<organism evidence="3 4">
    <name type="scientific">Candidatus Afipia apatlaquensis</name>
    <dbReference type="NCBI Taxonomy" id="2712852"/>
    <lineage>
        <taxon>Bacteria</taxon>
        <taxon>Pseudomonadati</taxon>
        <taxon>Pseudomonadota</taxon>
        <taxon>Alphaproteobacteria</taxon>
        <taxon>Hyphomicrobiales</taxon>
        <taxon>Nitrobacteraceae</taxon>
        <taxon>Afipia</taxon>
    </lineage>
</organism>
<evidence type="ECO:0000313" key="3">
    <source>
        <dbReference type="EMBL" id="NGX94380.1"/>
    </source>
</evidence>